<dbReference type="PANTHER" id="PTHR28360:SF1">
    <property type="entry name" value="DYNACTIN SUBUNIT 3"/>
    <property type="match status" value="1"/>
</dbReference>
<evidence type="ECO:0000313" key="2">
    <source>
        <dbReference type="Proteomes" id="UP001044222"/>
    </source>
</evidence>
<accession>A0A9D3RT23</accession>
<evidence type="ECO:0008006" key="3">
    <source>
        <dbReference type="Google" id="ProtNLM"/>
    </source>
</evidence>
<name>A0A9D3RT23_ANGAN</name>
<dbReference type="GO" id="GO:0061640">
    <property type="term" value="P:cytoskeleton-dependent cytokinesis"/>
    <property type="evidence" value="ECO:0007669"/>
    <property type="project" value="InterPro"/>
</dbReference>
<keyword evidence="2" id="KW-1185">Reference proteome</keyword>
<sequence length="186" mass="21399">MEGVNNIEDFESRLLELEKRVYGERGSRNKQVKCADSLVKIQTALGSTANKRERIKILHKKIEDLMKYLDPKFTEHIAVSDNMKLEFILAEDEFLLSQAALLEQVSSLLPVLDSSYIKAVPEHVTKLQHLSQIHMTQQDKSEALSAKASKQLEDYNKMMLLLSKQFSHWDETLRQLEEAKQVKAVD</sequence>
<organism evidence="1 2">
    <name type="scientific">Anguilla anguilla</name>
    <name type="common">European freshwater eel</name>
    <name type="synonym">Muraena anguilla</name>
    <dbReference type="NCBI Taxonomy" id="7936"/>
    <lineage>
        <taxon>Eukaryota</taxon>
        <taxon>Metazoa</taxon>
        <taxon>Chordata</taxon>
        <taxon>Craniata</taxon>
        <taxon>Vertebrata</taxon>
        <taxon>Euteleostomi</taxon>
        <taxon>Actinopterygii</taxon>
        <taxon>Neopterygii</taxon>
        <taxon>Teleostei</taxon>
        <taxon>Anguilliformes</taxon>
        <taxon>Anguillidae</taxon>
        <taxon>Anguilla</taxon>
    </lineage>
</organism>
<comment type="caution">
    <text evidence="1">The sequence shown here is derived from an EMBL/GenBank/DDBJ whole genome shotgun (WGS) entry which is preliminary data.</text>
</comment>
<gene>
    <name evidence="1" type="ORF">ANANG_G00176890</name>
</gene>
<proteinExistence type="predicted"/>
<evidence type="ECO:0000313" key="1">
    <source>
        <dbReference type="EMBL" id="KAG5842369.1"/>
    </source>
</evidence>
<protein>
    <recommendedName>
        <fullName evidence="3">Dynactin subunit 3</fullName>
    </recommendedName>
</protein>
<dbReference type="InterPro" id="IPR009991">
    <property type="entry name" value="DCTN3"/>
</dbReference>
<dbReference type="Proteomes" id="UP001044222">
    <property type="component" value="Chromosome 9"/>
</dbReference>
<dbReference type="OrthoDB" id="16729at2759"/>
<dbReference type="EMBL" id="JAFIRN010000009">
    <property type="protein sequence ID" value="KAG5842369.1"/>
    <property type="molecule type" value="Genomic_DNA"/>
</dbReference>
<reference evidence="1" key="1">
    <citation type="submission" date="2021-01" db="EMBL/GenBank/DDBJ databases">
        <title>A chromosome-scale assembly of European eel, Anguilla anguilla.</title>
        <authorList>
            <person name="Henkel C."/>
            <person name="Jong-Raadsen S.A."/>
            <person name="Dufour S."/>
            <person name="Weltzien F.-A."/>
            <person name="Palstra A.P."/>
            <person name="Pelster B."/>
            <person name="Spaink H.P."/>
            <person name="Van Den Thillart G.E."/>
            <person name="Jansen H."/>
            <person name="Zahm M."/>
            <person name="Klopp C."/>
            <person name="Cedric C."/>
            <person name="Louis A."/>
            <person name="Berthelot C."/>
            <person name="Parey E."/>
            <person name="Roest Crollius H."/>
            <person name="Montfort J."/>
            <person name="Robinson-Rechavi M."/>
            <person name="Bucao C."/>
            <person name="Bouchez O."/>
            <person name="Gislard M."/>
            <person name="Lluch J."/>
            <person name="Milhes M."/>
            <person name="Lampietro C."/>
            <person name="Lopez Roques C."/>
            <person name="Donnadieu C."/>
            <person name="Braasch I."/>
            <person name="Desvignes T."/>
            <person name="Postlethwait J."/>
            <person name="Bobe J."/>
            <person name="Guiguen Y."/>
            <person name="Dirks R."/>
        </authorList>
    </citation>
    <scope>NUCLEOTIDE SEQUENCE</scope>
    <source>
        <strain evidence="1">Tag_6206</strain>
        <tissue evidence="1">Liver</tissue>
    </source>
</reference>
<dbReference type="AlphaFoldDB" id="A0A9D3RT23"/>
<dbReference type="Pfam" id="PF07426">
    <property type="entry name" value="Dynactin_p22"/>
    <property type="match status" value="1"/>
</dbReference>
<dbReference type="PANTHER" id="PTHR28360">
    <property type="entry name" value="DYNACTIN SUBUNIT 3"/>
    <property type="match status" value="1"/>
</dbReference>
<dbReference type="OMA" id="NILHVNT"/>
<dbReference type="GO" id="GO:0005869">
    <property type="term" value="C:dynactin complex"/>
    <property type="evidence" value="ECO:0007669"/>
    <property type="project" value="InterPro"/>
</dbReference>